<evidence type="ECO:0000313" key="4">
    <source>
        <dbReference type="Proteomes" id="UP000183945"/>
    </source>
</evidence>
<dbReference type="SUPFAM" id="SSF51182">
    <property type="entry name" value="RmlC-like cupins"/>
    <property type="match status" value="1"/>
</dbReference>
<evidence type="ECO:0000313" key="3">
    <source>
        <dbReference type="EMBL" id="SHF43758.1"/>
    </source>
</evidence>
<evidence type="ECO:0000259" key="2">
    <source>
        <dbReference type="Pfam" id="PF02311"/>
    </source>
</evidence>
<dbReference type="InterPro" id="IPR003313">
    <property type="entry name" value="AraC-bd"/>
</dbReference>
<sequence>MKKVTPPKVSVLATGKNLTAKQMQGKRGDLMPKHLADLESIVFVHEGECLFHMNGKETHLKPGDSLVVPPQVKHQIEVVSDFKGVHFMPKEIEFEFFK</sequence>
<proteinExistence type="predicted"/>
<dbReference type="Proteomes" id="UP000183945">
    <property type="component" value="Unassembled WGS sequence"/>
</dbReference>
<dbReference type="Pfam" id="PF02311">
    <property type="entry name" value="AraC_binding"/>
    <property type="match status" value="1"/>
</dbReference>
<dbReference type="AlphaFoldDB" id="A0A1M5BMM7"/>
<dbReference type="EMBL" id="FQVT01000001">
    <property type="protein sequence ID" value="SHF43758.1"/>
    <property type="molecule type" value="Genomic_DNA"/>
</dbReference>
<name>A0A1M5BMM7_SALEC</name>
<organism evidence="3 4">
    <name type="scientific">Salegentibacter echinorum</name>
    <dbReference type="NCBI Taxonomy" id="1073325"/>
    <lineage>
        <taxon>Bacteria</taxon>
        <taxon>Pseudomonadati</taxon>
        <taxon>Bacteroidota</taxon>
        <taxon>Flavobacteriia</taxon>
        <taxon>Flavobacteriales</taxon>
        <taxon>Flavobacteriaceae</taxon>
        <taxon>Salegentibacter</taxon>
    </lineage>
</organism>
<keyword evidence="4" id="KW-1185">Reference proteome</keyword>
<reference evidence="4" key="1">
    <citation type="submission" date="2016-11" db="EMBL/GenBank/DDBJ databases">
        <authorList>
            <person name="Varghese N."/>
            <person name="Submissions S."/>
        </authorList>
    </citation>
    <scope>NUCLEOTIDE SEQUENCE [LARGE SCALE GENOMIC DNA]</scope>
    <source>
        <strain evidence="4">DSM 24579</strain>
    </source>
</reference>
<gene>
    <name evidence="3" type="ORF">SAMN05444483_101102</name>
</gene>
<protein>
    <submittedName>
        <fullName evidence="3">AraC-like ligand binding domain-containing protein</fullName>
    </submittedName>
</protein>
<dbReference type="InterPro" id="IPR014710">
    <property type="entry name" value="RmlC-like_jellyroll"/>
</dbReference>
<accession>A0A1M5BMM7</accession>
<feature type="domain" description="AraC-type arabinose-binding/dimerisation" evidence="2">
    <location>
        <begin position="24"/>
        <end position="83"/>
    </location>
</feature>
<dbReference type="STRING" id="1073325.SAMN05444483_101102"/>
<dbReference type="GO" id="GO:0003677">
    <property type="term" value="F:DNA binding"/>
    <property type="evidence" value="ECO:0007669"/>
    <property type="project" value="UniProtKB-KW"/>
</dbReference>
<dbReference type="GO" id="GO:0006355">
    <property type="term" value="P:regulation of DNA-templated transcription"/>
    <property type="evidence" value="ECO:0007669"/>
    <property type="project" value="InterPro"/>
</dbReference>
<keyword evidence="1" id="KW-0238">DNA-binding</keyword>
<dbReference type="InterPro" id="IPR011051">
    <property type="entry name" value="RmlC_Cupin_sf"/>
</dbReference>
<dbReference type="Gene3D" id="2.60.120.10">
    <property type="entry name" value="Jelly Rolls"/>
    <property type="match status" value="1"/>
</dbReference>
<dbReference type="RefSeq" id="WP_245812527.1">
    <property type="nucleotide sequence ID" value="NZ_FQVT01000001.1"/>
</dbReference>
<evidence type="ECO:0000256" key="1">
    <source>
        <dbReference type="ARBA" id="ARBA00023125"/>
    </source>
</evidence>